<keyword evidence="1" id="KW-0723">Serine/threonine-protein kinase</keyword>
<dbReference type="EMBL" id="JAOPGA020001197">
    <property type="protein sequence ID" value="KAL0486023.1"/>
    <property type="molecule type" value="Genomic_DNA"/>
</dbReference>
<accession>A0AAW2ZAQ2</accession>
<evidence type="ECO:0000313" key="9">
    <source>
        <dbReference type="EMBL" id="KAL0486023.1"/>
    </source>
</evidence>
<dbReference type="PROSITE" id="PS50011">
    <property type="entry name" value="PROTEIN_KINASE_DOM"/>
    <property type="match status" value="1"/>
</dbReference>
<keyword evidence="4 9" id="KW-0418">Kinase</keyword>
<evidence type="ECO:0000256" key="7">
    <source>
        <dbReference type="SAM" id="MobiDB-lite"/>
    </source>
</evidence>
<dbReference type="GO" id="GO:0004674">
    <property type="term" value="F:protein serine/threonine kinase activity"/>
    <property type="evidence" value="ECO:0007669"/>
    <property type="project" value="UniProtKB-KW"/>
</dbReference>
<feature type="compositionally biased region" description="Polar residues" evidence="7">
    <location>
        <begin position="1"/>
        <end position="14"/>
    </location>
</feature>
<evidence type="ECO:0000256" key="5">
    <source>
        <dbReference type="ARBA" id="ARBA00022840"/>
    </source>
</evidence>
<feature type="region of interest" description="Disordered" evidence="7">
    <location>
        <begin position="60"/>
        <end position="81"/>
    </location>
</feature>
<feature type="domain" description="Protein kinase" evidence="8">
    <location>
        <begin position="99"/>
        <end position="410"/>
    </location>
</feature>
<dbReference type="Gene3D" id="1.10.510.10">
    <property type="entry name" value="Transferase(Phosphotransferase) domain 1"/>
    <property type="match status" value="1"/>
</dbReference>
<keyword evidence="5 6" id="KW-0067">ATP-binding</keyword>
<dbReference type="SUPFAM" id="SSF56112">
    <property type="entry name" value="Protein kinase-like (PK-like)"/>
    <property type="match status" value="1"/>
</dbReference>
<dbReference type="PROSITE" id="PS00108">
    <property type="entry name" value="PROTEIN_KINASE_ST"/>
    <property type="match status" value="1"/>
</dbReference>
<evidence type="ECO:0000256" key="6">
    <source>
        <dbReference type="PROSITE-ProRule" id="PRU10141"/>
    </source>
</evidence>
<keyword evidence="2" id="KW-0808">Transferase</keyword>
<dbReference type="PROSITE" id="PS00107">
    <property type="entry name" value="PROTEIN_KINASE_ATP"/>
    <property type="match status" value="1"/>
</dbReference>
<dbReference type="Pfam" id="PF00069">
    <property type="entry name" value="Pkinase"/>
    <property type="match status" value="1"/>
</dbReference>
<organism evidence="9 10">
    <name type="scientific">Acrasis kona</name>
    <dbReference type="NCBI Taxonomy" id="1008807"/>
    <lineage>
        <taxon>Eukaryota</taxon>
        <taxon>Discoba</taxon>
        <taxon>Heterolobosea</taxon>
        <taxon>Tetramitia</taxon>
        <taxon>Eutetramitia</taxon>
        <taxon>Acrasidae</taxon>
        <taxon>Acrasis</taxon>
    </lineage>
</organism>
<dbReference type="InterPro" id="IPR017441">
    <property type="entry name" value="Protein_kinase_ATP_BS"/>
</dbReference>
<keyword evidence="10" id="KW-1185">Reference proteome</keyword>
<feature type="binding site" evidence="6">
    <location>
        <position position="129"/>
    </location>
    <ligand>
        <name>ATP</name>
        <dbReference type="ChEBI" id="CHEBI:30616"/>
    </ligand>
</feature>
<dbReference type="Gene3D" id="3.30.200.20">
    <property type="entry name" value="Phosphorylase Kinase, domain 1"/>
    <property type="match status" value="2"/>
</dbReference>
<evidence type="ECO:0000256" key="3">
    <source>
        <dbReference type="ARBA" id="ARBA00022741"/>
    </source>
</evidence>
<dbReference type="FunFam" id="1.10.510.10:FF:000040">
    <property type="entry name" value="Mitogen-activated protein kinase"/>
    <property type="match status" value="1"/>
</dbReference>
<protein>
    <submittedName>
        <fullName evidence="9">Mitogen-activated protein kinase</fullName>
    </submittedName>
</protein>
<name>A0AAW2ZAQ2_9EUKA</name>
<sequence>MVSDNVMTHITTATAPPGGKGHLSPANDMMNTAISPGAVLSPSKEANRDDLMNTSADYEIEGNDTMATDSQPSPLQPPRQDEYHTVTIDNETFRIPKRYQIKKIIGQGSYGLVCSSKNIQTGEKVAIKKNKDIFQRGSDRNKRNVKNTAQKDKDTAPYRSLLSQKRILRELKILKHLQHPNIVSLVEVIPPENFDSFGDVIFVTDLMEADLRDILNSKQPLTDQHVQYFMYQLLLALQYIHSADVLHRDMKPENILLNCDCELKLCDFGLARGIDFDLDPTMSTNYVQTRWYRAPELLLNNSTVSKETDMWSVGCIFAELLTRRVLFQGKSPIEQMKLIIKILGTPVPENIKGCQQGIDFVNQLPYSRGINFQDLFPEANPQAIDLMKKMLQFNHEKRISAADALRHPYFEQYYDPRDITNSGGKFDFSFEDDLKDSFDIKKEAYYTIMEMNGYSREQLEDIEQRHLVSQLNTYKFGEVGKISAKDAEQQQEDMMRPNKQGKQPKRKFSIVKRVKEMFGNLI</sequence>
<evidence type="ECO:0000256" key="1">
    <source>
        <dbReference type="ARBA" id="ARBA00022527"/>
    </source>
</evidence>
<evidence type="ECO:0000256" key="2">
    <source>
        <dbReference type="ARBA" id="ARBA00022679"/>
    </source>
</evidence>
<evidence type="ECO:0000259" key="8">
    <source>
        <dbReference type="PROSITE" id="PS50011"/>
    </source>
</evidence>
<proteinExistence type="predicted"/>
<gene>
    <name evidence="9" type="ORF">AKO1_012248</name>
</gene>
<dbReference type="InterPro" id="IPR050117">
    <property type="entry name" value="MAPK"/>
</dbReference>
<dbReference type="InterPro" id="IPR008271">
    <property type="entry name" value="Ser/Thr_kinase_AS"/>
</dbReference>
<keyword evidence="3 6" id="KW-0547">Nucleotide-binding</keyword>
<reference evidence="9 10" key="1">
    <citation type="submission" date="2024-03" db="EMBL/GenBank/DDBJ databases">
        <title>The Acrasis kona genome and developmental transcriptomes reveal deep origins of eukaryotic multicellular pathways.</title>
        <authorList>
            <person name="Sheikh S."/>
            <person name="Fu C.-J."/>
            <person name="Brown M.W."/>
            <person name="Baldauf S.L."/>
        </authorList>
    </citation>
    <scope>NUCLEOTIDE SEQUENCE [LARGE SCALE GENOMIC DNA]</scope>
    <source>
        <strain evidence="9 10">ATCC MYA-3509</strain>
    </source>
</reference>
<dbReference type="AlphaFoldDB" id="A0AAW2ZAQ2"/>
<dbReference type="GO" id="GO:0005524">
    <property type="term" value="F:ATP binding"/>
    <property type="evidence" value="ECO:0007669"/>
    <property type="project" value="UniProtKB-UniRule"/>
</dbReference>
<dbReference type="PANTHER" id="PTHR24055">
    <property type="entry name" value="MITOGEN-ACTIVATED PROTEIN KINASE"/>
    <property type="match status" value="1"/>
</dbReference>
<feature type="region of interest" description="Disordered" evidence="7">
    <location>
        <begin position="1"/>
        <end position="21"/>
    </location>
</feature>
<evidence type="ECO:0000313" key="10">
    <source>
        <dbReference type="Proteomes" id="UP001431209"/>
    </source>
</evidence>
<dbReference type="CDD" id="cd07834">
    <property type="entry name" value="STKc_MAPK"/>
    <property type="match status" value="1"/>
</dbReference>
<dbReference type="InterPro" id="IPR011009">
    <property type="entry name" value="Kinase-like_dom_sf"/>
</dbReference>
<dbReference type="SMART" id="SM00220">
    <property type="entry name" value="S_TKc"/>
    <property type="match status" value="1"/>
</dbReference>
<dbReference type="Proteomes" id="UP001431209">
    <property type="component" value="Unassembled WGS sequence"/>
</dbReference>
<evidence type="ECO:0000256" key="4">
    <source>
        <dbReference type="ARBA" id="ARBA00022777"/>
    </source>
</evidence>
<comment type="caution">
    <text evidence="9">The sequence shown here is derived from an EMBL/GenBank/DDBJ whole genome shotgun (WGS) entry which is preliminary data.</text>
</comment>
<dbReference type="InterPro" id="IPR000719">
    <property type="entry name" value="Prot_kinase_dom"/>
</dbReference>